<dbReference type="EMBL" id="JAWDIO010000002">
    <property type="protein sequence ID" value="MDU0352689.1"/>
    <property type="molecule type" value="Genomic_DNA"/>
</dbReference>
<evidence type="ECO:0000256" key="1">
    <source>
        <dbReference type="SAM" id="SignalP"/>
    </source>
</evidence>
<organism evidence="2 3">
    <name type="scientific">Paraglaciecola aquimarina</name>
    <dbReference type="NCBI Taxonomy" id="1235557"/>
    <lineage>
        <taxon>Bacteria</taxon>
        <taxon>Pseudomonadati</taxon>
        <taxon>Pseudomonadota</taxon>
        <taxon>Gammaproteobacteria</taxon>
        <taxon>Alteromonadales</taxon>
        <taxon>Alteromonadaceae</taxon>
        <taxon>Paraglaciecola</taxon>
    </lineage>
</organism>
<dbReference type="Gene3D" id="3.30.1980.10">
    <property type="entry name" value="Hypothetical protein YunC"/>
    <property type="match status" value="1"/>
</dbReference>
<protein>
    <submittedName>
        <fullName evidence="2">DUF1805 domain-containing protein</fullName>
    </submittedName>
</protein>
<evidence type="ECO:0000313" key="2">
    <source>
        <dbReference type="EMBL" id="MDU0352689.1"/>
    </source>
</evidence>
<evidence type="ECO:0000313" key="3">
    <source>
        <dbReference type="Proteomes" id="UP001247805"/>
    </source>
</evidence>
<keyword evidence="1" id="KW-0732">Signal</keyword>
<sequence>MKNVVMIILGLMFTSNLHAETFDWGKLKKERIDLKLPLLTIQGEKGLLACGYVNVETCNKTNEACVIVTGVNSHDEMLAKPIVALSKAATNLGVKMGMTGQQALAILR</sequence>
<gene>
    <name evidence="2" type="ORF">RS130_01060</name>
</gene>
<proteinExistence type="predicted"/>
<name>A0ABU3SRR9_9ALTE</name>
<dbReference type="RefSeq" id="WP_316024400.1">
    <property type="nucleotide sequence ID" value="NZ_JAWDIO010000002.1"/>
</dbReference>
<feature type="chain" id="PRO_5047258769" evidence="1">
    <location>
        <begin position="20"/>
        <end position="108"/>
    </location>
</feature>
<accession>A0ABU3SRR9</accession>
<dbReference type="SUPFAM" id="SSF102891">
    <property type="entry name" value="Hypothetical protein Ta1206"/>
    <property type="match status" value="1"/>
</dbReference>
<keyword evidence="3" id="KW-1185">Reference proteome</keyword>
<dbReference type="InterPro" id="IPR036493">
    <property type="entry name" value="YunC_sf"/>
</dbReference>
<comment type="caution">
    <text evidence="2">The sequence shown here is derived from an EMBL/GenBank/DDBJ whole genome shotgun (WGS) entry which is preliminary data.</text>
</comment>
<feature type="signal peptide" evidence="1">
    <location>
        <begin position="1"/>
        <end position="19"/>
    </location>
</feature>
<dbReference type="Pfam" id="PF08827">
    <property type="entry name" value="DUF1805"/>
    <property type="match status" value="1"/>
</dbReference>
<dbReference type="Proteomes" id="UP001247805">
    <property type="component" value="Unassembled WGS sequence"/>
</dbReference>
<dbReference type="InterPro" id="IPR014931">
    <property type="entry name" value="DUF1805"/>
</dbReference>
<reference evidence="2 3" key="1">
    <citation type="submission" date="2023-10" db="EMBL/GenBank/DDBJ databases">
        <title>Glaciecola aquimarina strain GGW-M5 nov., isolated from a coastal seawater.</title>
        <authorList>
            <person name="Bayburt H."/>
            <person name="Kim J.M."/>
            <person name="Choi B.J."/>
            <person name="Jeon C.O."/>
        </authorList>
    </citation>
    <scope>NUCLEOTIDE SEQUENCE [LARGE SCALE GENOMIC DNA]</scope>
    <source>
        <strain evidence="2 3">KCTC 32108</strain>
    </source>
</reference>